<organism evidence="5 6">
    <name type="scientific">Luteipulveratus mongoliensis</name>
    <dbReference type="NCBI Taxonomy" id="571913"/>
    <lineage>
        <taxon>Bacteria</taxon>
        <taxon>Bacillati</taxon>
        <taxon>Actinomycetota</taxon>
        <taxon>Actinomycetes</taxon>
        <taxon>Micrococcales</taxon>
        <taxon>Dermacoccaceae</taxon>
        <taxon>Luteipulveratus</taxon>
    </lineage>
</organism>
<dbReference type="SUPFAM" id="SSF56349">
    <property type="entry name" value="DNA breaking-rejoining enzymes"/>
    <property type="match status" value="1"/>
</dbReference>
<evidence type="ECO:0000256" key="2">
    <source>
        <dbReference type="ARBA" id="ARBA00023125"/>
    </source>
</evidence>
<evidence type="ECO:0000259" key="4">
    <source>
        <dbReference type="PROSITE" id="PS51898"/>
    </source>
</evidence>
<evidence type="ECO:0000256" key="3">
    <source>
        <dbReference type="ARBA" id="ARBA00023172"/>
    </source>
</evidence>
<dbReference type="RefSeq" id="WP_052592051.1">
    <property type="nucleotide sequence ID" value="NZ_CP011112.1"/>
</dbReference>
<keyword evidence="2" id="KW-0238">DNA-binding</keyword>
<accession>A0A0K1JIQ6</accession>
<dbReference type="GO" id="GO:0015074">
    <property type="term" value="P:DNA integration"/>
    <property type="evidence" value="ECO:0007669"/>
    <property type="project" value="InterPro"/>
</dbReference>
<dbReference type="GO" id="GO:0003677">
    <property type="term" value="F:DNA binding"/>
    <property type="evidence" value="ECO:0007669"/>
    <property type="project" value="UniProtKB-KW"/>
</dbReference>
<keyword evidence="6" id="KW-1185">Reference proteome</keyword>
<dbReference type="AlphaFoldDB" id="A0A0K1JIQ6"/>
<evidence type="ECO:0000313" key="6">
    <source>
        <dbReference type="Proteomes" id="UP000066480"/>
    </source>
</evidence>
<dbReference type="InterPro" id="IPR013762">
    <property type="entry name" value="Integrase-like_cat_sf"/>
</dbReference>
<dbReference type="KEGG" id="lmoi:VV02_13160"/>
<gene>
    <name evidence="5" type="ORF">VV02_13160</name>
</gene>
<keyword evidence="3" id="KW-0233">DNA recombination</keyword>
<dbReference type="STRING" id="571913.VV02_13160"/>
<dbReference type="InterPro" id="IPR050090">
    <property type="entry name" value="Tyrosine_recombinase_XerCD"/>
</dbReference>
<reference evidence="5 6" key="1">
    <citation type="submission" date="2015-03" db="EMBL/GenBank/DDBJ databases">
        <title>Luteipulveratus halotolerans sp. nov., a novel actinobacterium (Dermacoccaceae) from Sarawak, Malaysia.</title>
        <authorList>
            <person name="Juboi H."/>
            <person name="Basik A."/>
            <person name="Shamsul S.S."/>
            <person name="Arnold P."/>
            <person name="Schmitt E.K."/>
            <person name="Sanglier J.-J."/>
            <person name="Yeo T."/>
        </authorList>
    </citation>
    <scope>NUCLEOTIDE SEQUENCE [LARGE SCALE GENOMIC DNA]</scope>
    <source>
        <strain evidence="5 6">MN07-A0370</strain>
    </source>
</reference>
<comment type="similarity">
    <text evidence="1">Belongs to the 'phage' integrase family.</text>
</comment>
<dbReference type="PANTHER" id="PTHR30349">
    <property type="entry name" value="PHAGE INTEGRASE-RELATED"/>
    <property type="match status" value="1"/>
</dbReference>
<proteinExistence type="inferred from homology"/>
<dbReference type="PROSITE" id="PS51898">
    <property type="entry name" value="TYR_RECOMBINASE"/>
    <property type="match status" value="1"/>
</dbReference>
<dbReference type="PANTHER" id="PTHR30349:SF64">
    <property type="entry name" value="PROPHAGE INTEGRASE INTD-RELATED"/>
    <property type="match status" value="1"/>
</dbReference>
<dbReference type="InterPro" id="IPR010998">
    <property type="entry name" value="Integrase_recombinase_N"/>
</dbReference>
<dbReference type="Proteomes" id="UP000066480">
    <property type="component" value="Chromosome"/>
</dbReference>
<dbReference type="InterPro" id="IPR002104">
    <property type="entry name" value="Integrase_catalytic"/>
</dbReference>
<name>A0A0K1JIQ6_9MICO</name>
<dbReference type="PATRIC" id="fig|571913.6.peg.2677"/>
<dbReference type="Gene3D" id="1.10.150.130">
    <property type="match status" value="1"/>
</dbReference>
<dbReference type="CDD" id="cd01189">
    <property type="entry name" value="INT_ICEBs1_C_like"/>
    <property type="match status" value="1"/>
</dbReference>
<evidence type="ECO:0000256" key="1">
    <source>
        <dbReference type="ARBA" id="ARBA00008857"/>
    </source>
</evidence>
<evidence type="ECO:0000313" key="5">
    <source>
        <dbReference type="EMBL" id="AKU16586.1"/>
    </source>
</evidence>
<dbReference type="GO" id="GO:0006310">
    <property type="term" value="P:DNA recombination"/>
    <property type="evidence" value="ECO:0007669"/>
    <property type="project" value="UniProtKB-KW"/>
</dbReference>
<protein>
    <recommendedName>
        <fullName evidence="4">Tyr recombinase domain-containing protein</fullName>
    </recommendedName>
</protein>
<dbReference type="Gene3D" id="1.10.443.10">
    <property type="entry name" value="Intergrase catalytic core"/>
    <property type="match status" value="1"/>
</dbReference>
<dbReference type="Pfam" id="PF00589">
    <property type="entry name" value="Phage_integrase"/>
    <property type="match status" value="1"/>
</dbReference>
<dbReference type="InterPro" id="IPR011010">
    <property type="entry name" value="DNA_brk_join_enz"/>
</dbReference>
<feature type="domain" description="Tyr recombinase" evidence="4">
    <location>
        <begin position="191"/>
        <end position="388"/>
    </location>
</feature>
<sequence length="388" mass="42957">MTTTPLRNVDGKWRTLPKGTRKVDGYRARIGYRDHSGVIGEVSKRAPTKIAAERAALQEIRERLAGESAHLTGRTLVVDACRQWLDEMSREGARLSARTVAEYEGAYRRCVAGEDSPIRALTLVQVNDAQRLQRWLQWVADERGVSAVKHAKAVMSAVLVRGVRYRVLPTNELRQVEPVTSGRAKRETDRDTSRAFTAEEQAAVLAFADSDGYAAAPGLHYGTERLRRSVSDLAHFLAGTGVRIGEALSIRWEHVDLKTGRVEVPGTKTDAAQRTLTLPNWLRERMSERAAREGTVGLVFSAPRLDEPEAPWDPSNCSKAFTTLMRRAGHPWARSHSLRKTVATRLAEAGQPVQRVSDQLGHKDAAFTARTYLGRSLHGDKADLAALL</sequence>
<dbReference type="EMBL" id="CP011112">
    <property type="protein sequence ID" value="AKU16586.1"/>
    <property type="molecule type" value="Genomic_DNA"/>
</dbReference>